<evidence type="ECO:0000313" key="2">
    <source>
        <dbReference type="Proteomes" id="UP000316855"/>
    </source>
</evidence>
<dbReference type="EMBL" id="CP036343">
    <property type="protein sequence ID" value="QDT89155.1"/>
    <property type="molecule type" value="Genomic_DNA"/>
</dbReference>
<dbReference type="Proteomes" id="UP000316855">
    <property type="component" value="Chromosome"/>
</dbReference>
<gene>
    <name evidence="1" type="ORF">Pan161_07810</name>
</gene>
<organism evidence="1 2">
    <name type="scientific">Gimesia algae</name>
    <dbReference type="NCBI Taxonomy" id="2527971"/>
    <lineage>
        <taxon>Bacteria</taxon>
        <taxon>Pseudomonadati</taxon>
        <taxon>Planctomycetota</taxon>
        <taxon>Planctomycetia</taxon>
        <taxon>Planctomycetales</taxon>
        <taxon>Planctomycetaceae</taxon>
        <taxon>Gimesia</taxon>
    </lineage>
</organism>
<dbReference type="AlphaFoldDB" id="A0A517V824"/>
<proteinExistence type="predicted"/>
<sequence>MSSATTENETVEQETADGYIIDPAAELIKKQFHEYVDSELRKAVESLAKCESLYALIGCPQVDGISVALCSIQNFQESLSEFEF</sequence>
<protein>
    <submittedName>
        <fullName evidence="1">Uncharacterized protein</fullName>
    </submittedName>
</protein>
<dbReference type="RefSeq" id="WP_145224250.1">
    <property type="nucleotide sequence ID" value="NZ_CP036343.1"/>
</dbReference>
<keyword evidence="2" id="KW-1185">Reference proteome</keyword>
<name>A0A517V824_9PLAN</name>
<accession>A0A517V824</accession>
<evidence type="ECO:0000313" key="1">
    <source>
        <dbReference type="EMBL" id="QDT89155.1"/>
    </source>
</evidence>
<dbReference type="KEGG" id="gax:Pan161_07810"/>
<reference evidence="1 2" key="1">
    <citation type="submission" date="2019-02" db="EMBL/GenBank/DDBJ databases">
        <title>Deep-cultivation of Planctomycetes and their phenomic and genomic characterization uncovers novel biology.</title>
        <authorList>
            <person name="Wiegand S."/>
            <person name="Jogler M."/>
            <person name="Boedeker C."/>
            <person name="Pinto D."/>
            <person name="Vollmers J."/>
            <person name="Rivas-Marin E."/>
            <person name="Kohn T."/>
            <person name="Peeters S.H."/>
            <person name="Heuer A."/>
            <person name="Rast P."/>
            <person name="Oberbeckmann S."/>
            <person name="Bunk B."/>
            <person name="Jeske O."/>
            <person name="Meyerdierks A."/>
            <person name="Storesund J.E."/>
            <person name="Kallscheuer N."/>
            <person name="Luecker S."/>
            <person name="Lage O.M."/>
            <person name="Pohl T."/>
            <person name="Merkel B.J."/>
            <person name="Hornburger P."/>
            <person name="Mueller R.-W."/>
            <person name="Bruemmer F."/>
            <person name="Labrenz M."/>
            <person name="Spormann A.M."/>
            <person name="Op den Camp H."/>
            <person name="Overmann J."/>
            <person name="Amann R."/>
            <person name="Jetten M.S.M."/>
            <person name="Mascher T."/>
            <person name="Medema M.H."/>
            <person name="Devos D.P."/>
            <person name="Kaster A.-K."/>
            <person name="Ovreas L."/>
            <person name="Rohde M."/>
            <person name="Galperin M.Y."/>
            <person name="Jogler C."/>
        </authorList>
    </citation>
    <scope>NUCLEOTIDE SEQUENCE [LARGE SCALE GENOMIC DNA]</scope>
    <source>
        <strain evidence="1 2">Pan161</strain>
    </source>
</reference>